<comment type="caution">
    <text evidence="3">The sequence shown here is derived from an EMBL/GenBank/DDBJ whole genome shotgun (WGS) entry which is preliminary data.</text>
</comment>
<dbReference type="InterPro" id="IPR032739">
    <property type="entry name" value="MRNIP"/>
</dbReference>
<proteinExistence type="predicted"/>
<feature type="compositionally biased region" description="Polar residues" evidence="1">
    <location>
        <begin position="200"/>
        <end position="211"/>
    </location>
</feature>
<name>A0A7J0GGW2_9ERIC</name>
<dbReference type="InterPro" id="IPR049472">
    <property type="entry name" value="MRNIP_N"/>
</dbReference>
<dbReference type="EMBL" id="BJWL01000021">
    <property type="protein sequence ID" value="GFZ09982.1"/>
    <property type="molecule type" value="Genomic_DNA"/>
</dbReference>
<dbReference type="Pfam" id="PF15749">
    <property type="entry name" value="MRNIP"/>
    <property type="match status" value="1"/>
</dbReference>
<reference evidence="3 4" key="1">
    <citation type="submission" date="2019-07" db="EMBL/GenBank/DDBJ databases">
        <title>De Novo Assembly of kiwifruit Actinidia rufa.</title>
        <authorList>
            <person name="Sugita-Konishi S."/>
            <person name="Sato K."/>
            <person name="Mori E."/>
            <person name="Abe Y."/>
            <person name="Kisaki G."/>
            <person name="Hamano K."/>
            <person name="Suezawa K."/>
            <person name="Otani M."/>
            <person name="Fukuda T."/>
            <person name="Manabe T."/>
            <person name="Gomi K."/>
            <person name="Tabuchi M."/>
            <person name="Akimitsu K."/>
            <person name="Kataoka I."/>
        </authorList>
    </citation>
    <scope>NUCLEOTIDE SEQUENCE [LARGE SCALE GENOMIC DNA]</scope>
    <source>
        <strain evidence="4">cv. Fuchu</strain>
    </source>
</reference>
<dbReference type="Proteomes" id="UP000585474">
    <property type="component" value="Unassembled WGS sequence"/>
</dbReference>
<dbReference type="PANTHER" id="PTHR15863">
    <property type="entry name" value="MRN COMPLEX-INTERACTING PROTEIN"/>
    <property type="match status" value="1"/>
</dbReference>
<gene>
    <name evidence="3" type="ORF">Acr_21g0005810</name>
</gene>
<feature type="region of interest" description="Disordered" evidence="1">
    <location>
        <begin position="133"/>
        <end position="166"/>
    </location>
</feature>
<accession>A0A7J0GGW2</accession>
<dbReference type="GO" id="GO:0007095">
    <property type="term" value="P:mitotic G2 DNA damage checkpoint signaling"/>
    <property type="evidence" value="ECO:0007669"/>
    <property type="project" value="TreeGrafter"/>
</dbReference>
<organism evidence="3 4">
    <name type="scientific">Actinidia rufa</name>
    <dbReference type="NCBI Taxonomy" id="165716"/>
    <lineage>
        <taxon>Eukaryota</taxon>
        <taxon>Viridiplantae</taxon>
        <taxon>Streptophyta</taxon>
        <taxon>Embryophyta</taxon>
        <taxon>Tracheophyta</taxon>
        <taxon>Spermatophyta</taxon>
        <taxon>Magnoliopsida</taxon>
        <taxon>eudicotyledons</taxon>
        <taxon>Gunneridae</taxon>
        <taxon>Pentapetalae</taxon>
        <taxon>asterids</taxon>
        <taxon>Ericales</taxon>
        <taxon>Actinidiaceae</taxon>
        <taxon>Actinidia</taxon>
    </lineage>
</organism>
<keyword evidence="4" id="KW-1185">Reference proteome</keyword>
<evidence type="ECO:0000313" key="3">
    <source>
        <dbReference type="EMBL" id="GFZ09982.1"/>
    </source>
</evidence>
<evidence type="ECO:0000313" key="4">
    <source>
        <dbReference type="Proteomes" id="UP000585474"/>
    </source>
</evidence>
<evidence type="ECO:0000259" key="2">
    <source>
        <dbReference type="Pfam" id="PF15749"/>
    </source>
</evidence>
<feature type="region of interest" description="Disordered" evidence="1">
    <location>
        <begin position="181"/>
        <end position="215"/>
    </location>
</feature>
<dbReference type="GO" id="GO:0005634">
    <property type="term" value="C:nucleus"/>
    <property type="evidence" value="ECO:0007669"/>
    <property type="project" value="TreeGrafter"/>
</dbReference>
<feature type="domain" description="MRN complex-interacting protein N-terminal" evidence="2">
    <location>
        <begin position="7"/>
        <end position="89"/>
    </location>
</feature>
<sequence>MSTVFIAVKQQKKSSNKWTCVVCNQKQSVRKVFTRGFMARDVRKFVQSFNMSRQFADQQPIDETLAHLPDDANNQPLNNQRNKRTDWSEYIDLEDNHQSQFKDEQDDEYEPRIVTELPNAVFKRPKLDAYSSDLGGEGGGKGFRPVFSKRNLNKDKEPRKSQSMTVNDAFKLSEKNISANKEPQKCLSSMNRGDPKLRRSISTTAAEGSSKWSDDTIQDKKIHPWRCQPAIMKGASKWDSYITEEDNDVQPKIRREFADHTNQWEDASSTICQNQKGVFERTKGVRVPAVETRTWWDKAVVGRGLSPLQPPVGAPSVHGGTLVLPQHRCDGSPADVGVV</sequence>
<protein>
    <recommendedName>
        <fullName evidence="2">MRN complex-interacting protein N-terminal domain-containing protein</fullName>
    </recommendedName>
</protein>
<feature type="compositionally biased region" description="Polar residues" evidence="1">
    <location>
        <begin position="181"/>
        <end position="191"/>
    </location>
</feature>
<dbReference type="GO" id="GO:0003682">
    <property type="term" value="F:chromatin binding"/>
    <property type="evidence" value="ECO:0007669"/>
    <property type="project" value="TreeGrafter"/>
</dbReference>
<evidence type="ECO:0000256" key="1">
    <source>
        <dbReference type="SAM" id="MobiDB-lite"/>
    </source>
</evidence>
<dbReference type="OrthoDB" id="5960226at2759"/>
<dbReference type="AlphaFoldDB" id="A0A7J0GGW2"/>
<dbReference type="PANTHER" id="PTHR15863:SF2">
    <property type="entry name" value="MRN COMPLEX-INTERACTING PROTEIN"/>
    <property type="match status" value="1"/>
</dbReference>